<dbReference type="GO" id="GO:0008081">
    <property type="term" value="F:phosphoric diester hydrolase activity"/>
    <property type="evidence" value="ECO:0007669"/>
    <property type="project" value="InterPro"/>
</dbReference>
<name>A0A1I5D0Y9_9FLAO</name>
<feature type="domain" description="GP-PDE" evidence="2">
    <location>
        <begin position="38"/>
        <end position="307"/>
    </location>
</feature>
<dbReference type="STRING" id="287099.SAMN05660413_03117"/>
<dbReference type="InterPro" id="IPR017946">
    <property type="entry name" value="PLC-like_Pdiesterase_TIM-brl"/>
</dbReference>
<accession>A0A1I5D0Y9</accession>
<evidence type="ECO:0000259" key="2">
    <source>
        <dbReference type="PROSITE" id="PS51704"/>
    </source>
</evidence>
<sequence length="311" mass="35841">MKIIKTVFLLLLMVASGCKNNQEQEIDLQETESQNIKVQVQGHRGDRGNYPENSIPAFISAVKKGAEVIELDVVISKDKKVVVSHEPFMHSLYVLTPEGDSISEENQEKFNLYEMTYDSIRKFDVGSKGNRLFPEQQKQKTYKPLLAKAIDSVENYIAENNLKTVSYNIELKSSEDKYGIYQPAPGEFVNLVMQVIKEKNIEQKMNLQSFDVNILNEIHESYPEVETAYLVYTEGIQKNLDLLDFQPEIYSPHYGLVKDTAFVDSIKSMNMKLIPWTLNEYEVIEQMIELNVDGIITDYPERVLKMRENAY</sequence>
<dbReference type="PROSITE" id="PS51704">
    <property type="entry name" value="GP_PDE"/>
    <property type="match status" value="1"/>
</dbReference>
<evidence type="ECO:0000313" key="4">
    <source>
        <dbReference type="Proteomes" id="UP000199153"/>
    </source>
</evidence>
<dbReference type="Proteomes" id="UP000199153">
    <property type="component" value="Unassembled WGS sequence"/>
</dbReference>
<evidence type="ECO:0000256" key="1">
    <source>
        <dbReference type="SAM" id="SignalP"/>
    </source>
</evidence>
<reference evidence="3 4" key="1">
    <citation type="submission" date="2016-10" db="EMBL/GenBank/DDBJ databases">
        <authorList>
            <person name="de Groot N.N."/>
        </authorList>
    </citation>
    <scope>NUCLEOTIDE SEQUENCE [LARGE SCALE GENOMIC DNA]</scope>
    <source>
        <strain evidence="3 4">DSM 17794</strain>
    </source>
</reference>
<feature type="signal peptide" evidence="1">
    <location>
        <begin position="1"/>
        <end position="21"/>
    </location>
</feature>
<dbReference type="InterPro" id="IPR030395">
    <property type="entry name" value="GP_PDE_dom"/>
</dbReference>
<dbReference type="Gene3D" id="3.20.20.190">
    <property type="entry name" value="Phosphatidylinositol (PI) phosphodiesterase"/>
    <property type="match status" value="1"/>
</dbReference>
<dbReference type="GO" id="GO:0006629">
    <property type="term" value="P:lipid metabolic process"/>
    <property type="evidence" value="ECO:0007669"/>
    <property type="project" value="InterPro"/>
</dbReference>
<gene>
    <name evidence="3" type="ORF">SAMN05660413_03117</name>
</gene>
<proteinExistence type="predicted"/>
<keyword evidence="4" id="KW-1185">Reference proteome</keyword>
<dbReference type="PANTHER" id="PTHR46211:SF14">
    <property type="entry name" value="GLYCEROPHOSPHODIESTER PHOSPHODIESTERASE"/>
    <property type="match status" value="1"/>
</dbReference>
<dbReference type="PROSITE" id="PS51257">
    <property type="entry name" value="PROKAR_LIPOPROTEIN"/>
    <property type="match status" value="1"/>
</dbReference>
<dbReference type="AlphaFoldDB" id="A0A1I5D0Y9"/>
<dbReference type="SUPFAM" id="SSF51695">
    <property type="entry name" value="PLC-like phosphodiesterases"/>
    <property type="match status" value="1"/>
</dbReference>
<keyword evidence="1" id="KW-0732">Signal</keyword>
<protein>
    <submittedName>
        <fullName evidence="3">Glycerophosphoryl diester phosphodiesterase</fullName>
    </submittedName>
</protein>
<dbReference type="PANTHER" id="PTHR46211">
    <property type="entry name" value="GLYCEROPHOSPHORYL DIESTER PHOSPHODIESTERASE"/>
    <property type="match status" value="1"/>
</dbReference>
<evidence type="ECO:0000313" key="3">
    <source>
        <dbReference type="EMBL" id="SFN92892.1"/>
    </source>
</evidence>
<dbReference type="OrthoDB" id="384721at2"/>
<dbReference type="EMBL" id="FOVL01000027">
    <property type="protein sequence ID" value="SFN92892.1"/>
    <property type="molecule type" value="Genomic_DNA"/>
</dbReference>
<feature type="chain" id="PRO_5011550168" evidence="1">
    <location>
        <begin position="22"/>
        <end position="311"/>
    </location>
</feature>
<organism evidence="3 4">
    <name type="scientific">Salegentibacter flavus</name>
    <dbReference type="NCBI Taxonomy" id="287099"/>
    <lineage>
        <taxon>Bacteria</taxon>
        <taxon>Pseudomonadati</taxon>
        <taxon>Bacteroidota</taxon>
        <taxon>Flavobacteriia</taxon>
        <taxon>Flavobacteriales</taxon>
        <taxon>Flavobacteriaceae</taxon>
        <taxon>Salegentibacter</taxon>
    </lineage>
</organism>
<dbReference type="Pfam" id="PF03009">
    <property type="entry name" value="GDPD"/>
    <property type="match status" value="1"/>
</dbReference>
<dbReference type="RefSeq" id="WP_093411320.1">
    <property type="nucleotide sequence ID" value="NZ_FOVL01000027.1"/>
</dbReference>